<protein>
    <submittedName>
        <fullName evidence="1">Fucose isomerase</fullName>
    </submittedName>
</protein>
<dbReference type="Proteomes" id="UP000248627">
    <property type="component" value="Unassembled WGS sequence"/>
</dbReference>
<comment type="caution">
    <text evidence="1">The sequence shown here is derived from an EMBL/GenBank/DDBJ whole genome shotgun (WGS) entry which is preliminary data.</text>
</comment>
<dbReference type="RefSeq" id="WP_111244494.1">
    <property type="nucleotide sequence ID" value="NZ_AP023358.1"/>
</dbReference>
<dbReference type="EMBL" id="POTX01000126">
    <property type="protein sequence ID" value="PZF93227.1"/>
    <property type="molecule type" value="Genomic_DNA"/>
</dbReference>
<sequence length="544" mass="59148">MSNYAFPELTEQPSAEPGVVWTVASGDLRPSANVTCWPVQRQFEADLEAAVVALGHRVHRAHPVDEAAGHGFIASQRQGIEVFKSIPPDAPLIVAEAVWQYSHHVLAGLRTHQGPILVVANWSGEFPGLVGLLGLTASLTKAGVAHSILWSEKFTDEWAVSRLRTWLETGKLEHDQSHVRDLPALPDNTEVRLGRALAAQLKRDKAIIGVFDEGCMGMYNAIIDDELLNPLGIYKERLSQSALVAEMGTVSDAEAQAVRDWLDAAGLTFHTGTDEATELTDAQLHSQFKMYVAALRIADDFGLDAVGIQYQQGLKDVVPASDLVEGLLNNVSRPPVTSRDGARELYAGAPLPHFNEVDEGVAVDSLITNRIWTAMGLDPATTLHDIRWGEEYDGQFVWVMEISGSVPASHHGGYDKSWSMRQPPMYFPLGGGTLSGVSKPGEIIWSRVFIADGILHVDLGRGTAVELPAEETQRRLDATTPQWPIMHAVLHGVDRDQLMARHKANHLNVVYAPDAATADRALAAKAAMFAELGLAVHLCGEVNL</sequence>
<dbReference type="GO" id="GO:0019571">
    <property type="term" value="P:D-arabinose catabolic process"/>
    <property type="evidence" value="ECO:0007669"/>
    <property type="project" value="TreeGrafter"/>
</dbReference>
<dbReference type="GO" id="GO:0005737">
    <property type="term" value="C:cytoplasm"/>
    <property type="evidence" value="ECO:0007669"/>
    <property type="project" value="InterPro"/>
</dbReference>
<dbReference type="InterPro" id="IPR005763">
    <property type="entry name" value="Fucose_isomerase"/>
</dbReference>
<accession>A0A2W2CZ93</accession>
<keyword evidence="1" id="KW-0413">Isomerase</keyword>
<dbReference type="GO" id="GO:0030145">
    <property type="term" value="F:manganese ion binding"/>
    <property type="evidence" value="ECO:0007669"/>
    <property type="project" value="InterPro"/>
</dbReference>
<keyword evidence="2" id="KW-1185">Reference proteome</keyword>
<name>A0A2W2CZ93_9ACTN</name>
<dbReference type="PANTHER" id="PTHR37840:SF1">
    <property type="entry name" value="L-FUCOSE ISOMERASE"/>
    <property type="match status" value="1"/>
</dbReference>
<evidence type="ECO:0000313" key="1">
    <source>
        <dbReference type="EMBL" id="PZF93227.1"/>
    </source>
</evidence>
<dbReference type="GO" id="GO:0042355">
    <property type="term" value="P:L-fucose catabolic process"/>
    <property type="evidence" value="ECO:0007669"/>
    <property type="project" value="TreeGrafter"/>
</dbReference>
<dbReference type="GO" id="GO:0008736">
    <property type="term" value="F:L-fucose isomerase activity"/>
    <property type="evidence" value="ECO:0007669"/>
    <property type="project" value="InterPro"/>
</dbReference>
<proteinExistence type="predicted"/>
<dbReference type="PANTHER" id="PTHR37840">
    <property type="entry name" value="L-FUCOSE ISOMERASE"/>
    <property type="match status" value="1"/>
</dbReference>
<dbReference type="GO" id="GO:0008790">
    <property type="term" value="F:arabinose isomerase activity"/>
    <property type="evidence" value="ECO:0007669"/>
    <property type="project" value="TreeGrafter"/>
</dbReference>
<dbReference type="SUPFAM" id="SSF53743">
    <property type="entry name" value="FucI/AraA N-terminal and middle domains"/>
    <property type="match status" value="1"/>
</dbReference>
<organism evidence="1 2">
    <name type="scientific">Micromonospora endophytica</name>
    <dbReference type="NCBI Taxonomy" id="515350"/>
    <lineage>
        <taxon>Bacteria</taxon>
        <taxon>Bacillati</taxon>
        <taxon>Actinomycetota</taxon>
        <taxon>Actinomycetes</taxon>
        <taxon>Micromonosporales</taxon>
        <taxon>Micromonosporaceae</taxon>
        <taxon>Micromonospora</taxon>
    </lineage>
</organism>
<evidence type="ECO:0000313" key="2">
    <source>
        <dbReference type="Proteomes" id="UP000248627"/>
    </source>
</evidence>
<dbReference type="InterPro" id="IPR009015">
    <property type="entry name" value="Fucose_isomerase_N/cen_sf"/>
</dbReference>
<dbReference type="AlphaFoldDB" id="A0A2W2CZ93"/>
<gene>
    <name evidence="1" type="ORF">C1I93_18180</name>
</gene>
<reference evidence="1 2" key="1">
    <citation type="submission" date="2018-01" db="EMBL/GenBank/DDBJ databases">
        <title>Draft genome sequence of Jishengella endophytica.</title>
        <authorList>
            <person name="Sahin N."/>
            <person name="Ay H."/>
            <person name="Saygin H."/>
        </authorList>
    </citation>
    <scope>NUCLEOTIDE SEQUENCE [LARGE SCALE GENOMIC DNA]</scope>
    <source>
        <strain evidence="1 2">DSM 45430</strain>
    </source>
</reference>
<dbReference type="OrthoDB" id="102178at2"/>